<dbReference type="Proteomes" id="UP000597444">
    <property type="component" value="Unassembled WGS sequence"/>
</dbReference>
<protein>
    <recommendedName>
        <fullName evidence="1">Zinc finger CGNR domain-containing protein</fullName>
    </recommendedName>
</protein>
<dbReference type="RefSeq" id="WP_220210139.1">
    <property type="nucleotide sequence ID" value="NZ_BNJK01000002.1"/>
</dbReference>
<dbReference type="AlphaFoldDB" id="A0A8J3IS99"/>
<feature type="domain" description="Zinc finger CGNR" evidence="1">
    <location>
        <begin position="162"/>
        <end position="204"/>
    </location>
</feature>
<dbReference type="PANTHER" id="PTHR35525">
    <property type="entry name" value="BLL6575 PROTEIN"/>
    <property type="match status" value="1"/>
</dbReference>
<dbReference type="InterPro" id="IPR021005">
    <property type="entry name" value="Znf_CGNR"/>
</dbReference>
<sequence length="211" mass="23662">MNAITSKLPGFEFIGGKVCLDFANTVSGTREGRSQENLTGYSDLVRWSQEAALVTESQAKTLLYVAERDEGEAATVLTRARVLREAMYHIFTALIAGTQPAGIDIEALNRELRKGTTGASVMLTTDGFVWEWGKEDDALDQMLGPLARSAATLLTSDEQHLVRQCANMRCGWLFVDTTKNHRRHWCRTTICGNNVRVRRHRQRQLELETGF</sequence>
<dbReference type="PANTHER" id="PTHR35525:SF3">
    <property type="entry name" value="BLL6575 PROTEIN"/>
    <property type="match status" value="1"/>
</dbReference>
<keyword evidence="3" id="KW-1185">Reference proteome</keyword>
<dbReference type="SUPFAM" id="SSF160904">
    <property type="entry name" value="Jann2411-like"/>
    <property type="match status" value="1"/>
</dbReference>
<evidence type="ECO:0000313" key="2">
    <source>
        <dbReference type="EMBL" id="GHO99498.1"/>
    </source>
</evidence>
<comment type="caution">
    <text evidence="2">The sequence shown here is derived from an EMBL/GenBank/DDBJ whole genome shotgun (WGS) entry which is preliminary data.</text>
</comment>
<organism evidence="2 3">
    <name type="scientific">Reticulibacter mediterranei</name>
    <dbReference type="NCBI Taxonomy" id="2778369"/>
    <lineage>
        <taxon>Bacteria</taxon>
        <taxon>Bacillati</taxon>
        <taxon>Chloroflexota</taxon>
        <taxon>Ktedonobacteria</taxon>
        <taxon>Ktedonobacterales</taxon>
        <taxon>Reticulibacteraceae</taxon>
        <taxon>Reticulibacter</taxon>
    </lineage>
</organism>
<dbReference type="InterPro" id="IPR023286">
    <property type="entry name" value="ABATE_dom_sf"/>
</dbReference>
<dbReference type="Pfam" id="PF07336">
    <property type="entry name" value="ABATE"/>
    <property type="match status" value="1"/>
</dbReference>
<gene>
    <name evidence="2" type="ORF">KSF_095460</name>
</gene>
<dbReference type="InterPro" id="IPR010852">
    <property type="entry name" value="ABATE"/>
</dbReference>
<evidence type="ECO:0000259" key="1">
    <source>
        <dbReference type="Pfam" id="PF11706"/>
    </source>
</evidence>
<name>A0A8J3IS99_9CHLR</name>
<dbReference type="Gene3D" id="1.10.3300.10">
    <property type="entry name" value="Jann2411-like domain"/>
    <property type="match status" value="1"/>
</dbReference>
<evidence type="ECO:0000313" key="3">
    <source>
        <dbReference type="Proteomes" id="UP000597444"/>
    </source>
</evidence>
<accession>A0A8J3IS99</accession>
<dbReference type="Pfam" id="PF11706">
    <property type="entry name" value="zf-CGNR"/>
    <property type="match status" value="1"/>
</dbReference>
<reference evidence="2" key="1">
    <citation type="submission" date="2020-10" db="EMBL/GenBank/DDBJ databases">
        <title>Taxonomic study of unclassified bacteria belonging to the class Ktedonobacteria.</title>
        <authorList>
            <person name="Yabe S."/>
            <person name="Wang C.M."/>
            <person name="Zheng Y."/>
            <person name="Sakai Y."/>
            <person name="Cavaletti L."/>
            <person name="Monciardini P."/>
            <person name="Donadio S."/>
        </authorList>
    </citation>
    <scope>NUCLEOTIDE SEQUENCE</scope>
    <source>
        <strain evidence="2">ID150040</strain>
    </source>
</reference>
<proteinExistence type="predicted"/>
<dbReference type="EMBL" id="BNJK01000002">
    <property type="protein sequence ID" value="GHO99498.1"/>
    <property type="molecule type" value="Genomic_DNA"/>
</dbReference>